<proteinExistence type="predicted"/>
<dbReference type="EMBL" id="ATBP01000347">
    <property type="protein sequence ID" value="ETR70925.1"/>
    <property type="molecule type" value="Genomic_DNA"/>
</dbReference>
<organism evidence="1 2">
    <name type="scientific">Candidatus Magnetoglobus multicellularis str. Araruama</name>
    <dbReference type="NCBI Taxonomy" id="890399"/>
    <lineage>
        <taxon>Bacteria</taxon>
        <taxon>Pseudomonadati</taxon>
        <taxon>Thermodesulfobacteriota</taxon>
        <taxon>Desulfobacteria</taxon>
        <taxon>Desulfobacterales</taxon>
        <taxon>Desulfobacteraceae</taxon>
        <taxon>Candidatus Magnetoglobus</taxon>
    </lineage>
</organism>
<dbReference type="Proteomes" id="UP000189670">
    <property type="component" value="Unassembled WGS sequence"/>
</dbReference>
<dbReference type="Pfam" id="PF14907">
    <property type="entry name" value="NTP_transf_5"/>
    <property type="match status" value="1"/>
</dbReference>
<name>A0A1V1P897_9BACT</name>
<dbReference type="AlphaFoldDB" id="A0A1V1P897"/>
<accession>A0A1V1P897</accession>
<gene>
    <name evidence="1" type="ORF">OMM_02883</name>
</gene>
<evidence type="ECO:0008006" key="3">
    <source>
        <dbReference type="Google" id="ProtNLM"/>
    </source>
</evidence>
<dbReference type="InterPro" id="IPR039498">
    <property type="entry name" value="NTP_transf_5"/>
</dbReference>
<sequence>MQICPEIQLILMSACLMPSPSILNHAKHILKLSLEWEYIVSVAKKWGVSAYVFQFCTINDCRSYLPQKYWKIFQDLYQRQALQTIYLKRQLHDIKNLFTQNNIDFCFIKGAELIETIYANTPVRSMSDIDMLCHPEDIDKIITTLVQAGYFQKTMHQSKELQDIATYRKHFPAFFHANRHTIEIHFNLFPGVFHQEPLTRKLWDNAHVIKESNQYRLHPDHHLLYLCHHLSYHIQSPREGMVLYWFFDIYQCLTDNKNPIACPLLECMDIKNKKQIEHILSLVYNQWCVSDTLINNKDTGIVHIINKTTQEGRAGKAKRVLSYYWQLWFDKNPQWSYCERLSYWFHLIFPNSQYLMDRYHIHNKWLLPVYYIAHPFGIIFRAIRRLT</sequence>
<evidence type="ECO:0000313" key="2">
    <source>
        <dbReference type="Proteomes" id="UP000189670"/>
    </source>
</evidence>
<reference evidence="2" key="1">
    <citation type="submission" date="2012-11" db="EMBL/GenBank/DDBJ databases">
        <authorList>
            <person name="Lucero-Rivera Y.E."/>
            <person name="Tovar-Ramirez D."/>
        </authorList>
    </citation>
    <scope>NUCLEOTIDE SEQUENCE [LARGE SCALE GENOMIC DNA]</scope>
    <source>
        <strain evidence="2">Araruama</strain>
    </source>
</reference>
<protein>
    <recommendedName>
        <fullName evidence="3">Nucleotidyltransferase family protein</fullName>
    </recommendedName>
</protein>
<dbReference type="Gene3D" id="3.30.460.40">
    <property type="match status" value="1"/>
</dbReference>
<comment type="caution">
    <text evidence="1">The sequence shown here is derived from an EMBL/GenBank/DDBJ whole genome shotgun (WGS) entry which is preliminary data.</text>
</comment>
<evidence type="ECO:0000313" key="1">
    <source>
        <dbReference type="EMBL" id="ETR70925.1"/>
    </source>
</evidence>